<dbReference type="PANTHER" id="PTHR40626">
    <property type="entry name" value="MIP31509P"/>
    <property type="match status" value="1"/>
</dbReference>
<dbReference type="EMBL" id="AMGV01000022">
    <property type="protein sequence ID" value="KEF51619.1"/>
    <property type="molecule type" value="Genomic_DNA"/>
</dbReference>
<keyword evidence="4" id="KW-0863">Zinc-finger</keyword>
<dbReference type="HOGENOM" id="CLU_028204_0_0_1"/>
<keyword evidence="6" id="KW-0539">Nucleus</keyword>
<sequence>MIPIHDGSHRSAPAVNAPQALDLPRDYIHDEINIDPSNAPAVADLGSMQQIPWSYDAQTSRAFTEGQDVEWMPDGFDLAPAIDFIFDTYPDLFPQAGVRDFDFQGPASHHVMHYVPDDGTQLNGSDPLCSTDTASSIDARTTSSYKSESLTESIHGGFNMTQLDPVEGKCIEIRALLSLSGRSAPERTTLSYVNRSNLIHCVGLYGRHFQPNLPIIHRSTFAIAETSPALLLALMLVGACYSKDTIPRTVVDKLAMHLSAWIGSQTHETEMGTPPLPTIQAGSILGYVIVSSRNQTVFRAAQYNLGRNISMAERAQIFDLKDPTIYDALSMDSFDWTRWREEETRRRVACRIFCQDMALCVFRRKSPSFSPLSFDAPIPCYDACWEASTKEECLYHLKTFPKQVLVSTALRQFADDAVGVAILEASSFGMFVLILSIHCLLFQSIHNSTESSSDVAPSPSAVTPPDQDPLSQVYNDFSGSFITTLADDLVLSHGSKAMQRINMLLNRWSQSWELRKNRDTTRENCSFSGDPLRFFWLAKLYIVLHFYRFALKNDSEFAVSTTGASSEHKRPAHLRIISWLSRFRERQVDPASPTWTDYYLCQFAEPSTVNESLL</sequence>
<dbReference type="GO" id="GO:0000785">
    <property type="term" value="C:chromatin"/>
    <property type="evidence" value="ECO:0007669"/>
    <property type="project" value="TreeGrafter"/>
</dbReference>
<organism evidence="8 9">
    <name type="scientific">Exophiala aquamarina CBS 119918</name>
    <dbReference type="NCBI Taxonomy" id="1182545"/>
    <lineage>
        <taxon>Eukaryota</taxon>
        <taxon>Fungi</taxon>
        <taxon>Dikarya</taxon>
        <taxon>Ascomycota</taxon>
        <taxon>Pezizomycotina</taxon>
        <taxon>Eurotiomycetes</taxon>
        <taxon>Chaetothyriomycetidae</taxon>
        <taxon>Chaetothyriales</taxon>
        <taxon>Herpotrichiellaceae</taxon>
        <taxon>Exophiala</taxon>
    </lineage>
</organism>
<evidence type="ECO:0000256" key="5">
    <source>
        <dbReference type="ARBA" id="ARBA00022833"/>
    </source>
</evidence>
<evidence type="ECO:0000313" key="9">
    <source>
        <dbReference type="Proteomes" id="UP000027920"/>
    </source>
</evidence>
<dbReference type="RefSeq" id="XP_013254209.1">
    <property type="nucleotide sequence ID" value="XM_013398755.1"/>
</dbReference>
<gene>
    <name evidence="8" type="ORF">A1O9_12254</name>
</gene>
<dbReference type="InterPro" id="IPR051059">
    <property type="entry name" value="VerF-like"/>
</dbReference>
<evidence type="ECO:0000256" key="3">
    <source>
        <dbReference type="ARBA" id="ARBA00022737"/>
    </source>
</evidence>
<reference evidence="8 9" key="1">
    <citation type="submission" date="2013-03" db="EMBL/GenBank/DDBJ databases">
        <title>The Genome Sequence of Exophiala aquamarina CBS 119918.</title>
        <authorList>
            <consortium name="The Broad Institute Genomics Platform"/>
            <person name="Cuomo C."/>
            <person name="de Hoog S."/>
            <person name="Gorbushina A."/>
            <person name="Walker B."/>
            <person name="Young S.K."/>
            <person name="Zeng Q."/>
            <person name="Gargeya S."/>
            <person name="Fitzgerald M."/>
            <person name="Haas B."/>
            <person name="Abouelleil A."/>
            <person name="Allen A.W."/>
            <person name="Alvarado L."/>
            <person name="Arachchi H.M."/>
            <person name="Berlin A.M."/>
            <person name="Chapman S.B."/>
            <person name="Gainer-Dewar J."/>
            <person name="Goldberg J."/>
            <person name="Griggs A."/>
            <person name="Gujja S."/>
            <person name="Hansen M."/>
            <person name="Howarth C."/>
            <person name="Imamovic A."/>
            <person name="Ireland A."/>
            <person name="Larimer J."/>
            <person name="McCowan C."/>
            <person name="Murphy C."/>
            <person name="Pearson M."/>
            <person name="Poon T.W."/>
            <person name="Priest M."/>
            <person name="Roberts A."/>
            <person name="Saif S."/>
            <person name="Shea T."/>
            <person name="Sisk P."/>
            <person name="Sykes S."/>
            <person name="Wortman J."/>
            <person name="Nusbaum C."/>
            <person name="Birren B."/>
        </authorList>
    </citation>
    <scope>NUCLEOTIDE SEQUENCE [LARGE SCALE GENOMIC DNA]</scope>
    <source>
        <strain evidence="8 9">CBS 119918</strain>
    </source>
</reference>
<proteinExistence type="predicted"/>
<dbReference type="OrthoDB" id="4157142at2759"/>
<dbReference type="GO" id="GO:0006351">
    <property type="term" value="P:DNA-templated transcription"/>
    <property type="evidence" value="ECO:0007669"/>
    <property type="project" value="InterPro"/>
</dbReference>
<dbReference type="GO" id="GO:0000981">
    <property type="term" value="F:DNA-binding transcription factor activity, RNA polymerase II-specific"/>
    <property type="evidence" value="ECO:0007669"/>
    <property type="project" value="InterPro"/>
</dbReference>
<dbReference type="InterPro" id="IPR007219">
    <property type="entry name" value="XnlR_reg_dom"/>
</dbReference>
<name>A0A072NUR3_9EURO</name>
<dbReference type="AlphaFoldDB" id="A0A072NUR3"/>
<keyword evidence="2" id="KW-0479">Metal-binding</keyword>
<evidence type="ECO:0000256" key="6">
    <source>
        <dbReference type="ARBA" id="ARBA00023242"/>
    </source>
</evidence>
<dbReference type="GO" id="GO:0005634">
    <property type="term" value="C:nucleus"/>
    <property type="evidence" value="ECO:0007669"/>
    <property type="project" value="UniProtKB-SubCell"/>
</dbReference>
<dbReference type="STRING" id="1182545.A0A072NUR3"/>
<evidence type="ECO:0000256" key="4">
    <source>
        <dbReference type="ARBA" id="ARBA00022771"/>
    </source>
</evidence>
<accession>A0A072NUR3</accession>
<dbReference type="CDD" id="cd12148">
    <property type="entry name" value="fungal_TF_MHR"/>
    <property type="match status" value="1"/>
</dbReference>
<comment type="subcellular location">
    <subcellularLocation>
        <location evidence="1">Nucleus</location>
    </subcellularLocation>
</comment>
<dbReference type="Pfam" id="PF04082">
    <property type="entry name" value="Fungal_trans"/>
    <property type="match status" value="1"/>
</dbReference>
<comment type="caution">
    <text evidence="8">The sequence shown here is derived from an EMBL/GenBank/DDBJ whole genome shotgun (WGS) entry which is preliminary data.</text>
</comment>
<dbReference type="GO" id="GO:0008270">
    <property type="term" value="F:zinc ion binding"/>
    <property type="evidence" value="ECO:0007669"/>
    <property type="project" value="UniProtKB-KW"/>
</dbReference>
<evidence type="ECO:0000256" key="1">
    <source>
        <dbReference type="ARBA" id="ARBA00004123"/>
    </source>
</evidence>
<keyword evidence="5" id="KW-0862">Zinc</keyword>
<feature type="domain" description="Xylanolytic transcriptional activator regulatory" evidence="7">
    <location>
        <begin position="204"/>
        <end position="392"/>
    </location>
</feature>
<evidence type="ECO:0000256" key="2">
    <source>
        <dbReference type="ARBA" id="ARBA00022723"/>
    </source>
</evidence>
<dbReference type="GO" id="GO:0000978">
    <property type="term" value="F:RNA polymerase II cis-regulatory region sequence-specific DNA binding"/>
    <property type="evidence" value="ECO:0007669"/>
    <property type="project" value="InterPro"/>
</dbReference>
<dbReference type="GeneID" id="25287148"/>
<evidence type="ECO:0000313" key="8">
    <source>
        <dbReference type="EMBL" id="KEF51619.1"/>
    </source>
</evidence>
<evidence type="ECO:0000259" key="7">
    <source>
        <dbReference type="Pfam" id="PF04082"/>
    </source>
</evidence>
<keyword evidence="9" id="KW-1185">Reference proteome</keyword>
<protein>
    <recommendedName>
        <fullName evidence="7">Xylanolytic transcriptional activator regulatory domain-containing protein</fullName>
    </recommendedName>
</protein>
<keyword evidence="3" id="KW-0677">Repeat</keyword>
<dbReference type="PANTHER" id="PTHR40626:SF12">
    <property type="entry name" value="RFEC"/>
    <property type="match status" value="1"/>
</dbReference>
<dbReference type="Proteomes" id="UP000027920">
    <property type="component" value="Unassembled WGS sequence"/>
</dbReference>
<dbReference type="VEuPathDB" id="FungiDB:A1O9_12254"/>